<feature type="compositionally biased region" description="Low complexity" evidence="2">
    <location>
        <begin position="88"/>
        <end position="112"/>
    </location>
</feature>
<feature type="compositionally biased region" description="Acidic residues" evidence="2">
    <location>
        <begin position="220"/>
        <end position="241"/>
    </location>
</feature>
<dbReference type="AlphaFoldDB" id="A0A7K7V9R3"/>
<sequence length="433" mass="44256">MSYPQGYLYQPPGSLALYSCPAYGASALAAPRSEELARSSSGSAFSPYPGSAAFTAQAAATGFTSPLQYSTDPATGFPSYMVTTEEQSSPSSLASAFSSSSSSAWLLTHSPSAPDPAPPPAPARSAAGGAARSGAGAEDGDGAGLGDGAGAGAGAGAPPRSVPTGLRARLAARGRSPRIGLQVDSLTDHSCSAESDSEKPPCRAGDPLCESGSECKDKYEDVEEEEEDEEEEEEDIEEDDGGGGGERGPPPKTATASPLAAVEAPLLGHPHADAARGGSKASPGAPTAATKPKLWSLAEIATSDLKSQHLGPGCQPPALSSATAASTPHSAAYSPSSLLGRHIYYTSPFYSNYTNYGNFNALQSQGILRYNSAAVASNEGLSQTVLNASSVHKQSSDSLKTITNQLEQHYRPSSYDSKKDPTEVCTVGVQPYL</sequence>
<dbReference type="GO" id="GO:0030182">
    <property type="term" value="P:neuron differentiation"/>
    <property type="evidence" value="ECO:0007669"/>
    <property type="project" value="TreeGrafter"/>
</dbReference>
<feature type="domain" description="Iroquois-class homeodomain protein" evidence="3">
    <location>
        <begin position="287"/>
        <end position="304"/>
    </location>
</feature>
<accession>A0A7K7V9R3</accession>
<dbReference type="PANTHER" id="PTHR11211:SF15">
    <property type="entry name" value="IROQUOIS-CLASS HOMEODOMAIN PROTEIN IRX-2"/>
    <property type="match status" value="1"/>
</dbReference>
<protein>
    <submittedName>
        <fullName evidence="4">IRX2 protein</fullName>
    </submittedName>
</protein>
<feature type="compositionally biased region" description="Gly residues" evidence="2">
    <location>
        <begin position="142"/>
        <end position="155"/>
    </location>
</feature>
<feature type="compositionally biased region" description="Pro residues" evidence="2">
    <location>
        <begin position="113"/>
        <end position="122"/>
    </location>
</feature>
<feature type="non-terminal residue" evidence="4">
    <location>
        <position position="1"/>
    </location>
</feature>
<feature type="non-terminal residue" evidence="4">
    <location>
        <position position="433"/>
    </location>
</feature>
<dbReference type="GO" id="GO:0000978">
    <property type="term" value="F:RNA polymerase II cis-regulatory region sequence-specific DNA binding"/>
    <property type="evidence" value="ECO:0007669"/>
    <property type="project" value="TreeGrafter"/>
</dbReference>
<name>A0A7K7V9R3_EUDEL</name>
<proteinExistence type="predicted"/>
<dbReference type="Proteomes" id="UP000533954">
    <property type="component" value="Unassembled WGS sequence"/>
</dbReference>
<evidence type="ECO:0000259" key="3">
    <source>
        <dbReference type="SMART" id="SM00548"/>
    </source>
</evidence>
<evidence type="ECO:0000256" key="1">
    <source>
        <dbReference type="ARBA" id="ARBA00004123"/>
    </source>
</evidence>
<dbReference type="GO" id="GO:0000981">
    <property type="term" value="F:DNA-binding transcription factor activity, RNA polymerase II-specific"/>
    <property type="evidence" value="ECO:0007669"/>
    <property type="project" value="TreeGrafter"/>
</dbReference>
<dbReference type="SMART" id="SM00548">
    <property type="entry name" value="IRO"/>
    <property type="match status" value="1"/>
</dbReference>
<comment type="subcellular location">
    <subcellularLocation>
        <location evidence="1">Nucleus</location>
    </subcellularLocation>
</comment>
<evidence type="ECO:0000256" key="2">
    <source>
        <dbReference type="SAM" id="MobiDB-lite"/>
    </source>
</evidence>
<dbReference type="GO" id="GO:0005634">
    <property type="term" value="C:nucleus"/>
    <property type="evidence" value="ECO:0007669"/>
    <property type="project" value="UniProtKB-SubCell"/>
</dbReference>
<dbReference type="GO" id="GO:0048468">
    <property type="term" value="P:cell development"/>
    <property type="evidence" value="ECO:0007669"/>
    <property type="project" value="TreeGrafter"/>
</dbReference>
<dbReference type="PANTHER" id="PTHR11211">
    <property type="entry name" value="IROQUOIS-CLASS HOMEODOMAIN PROTEIN IRX"/>
    <property type="match status" value="1"/>
</dbReference>
<keyword evidence="5" id="KW-1185">Reference proteome</keyword>
<gene>
    <name evidence="4" type="primary">Irx2</name>
    <name evidence="4" type="ORF">EUDELE_R04917</name>
</gene>
<reference evidence="4 5" key="1">
    <citation type="submission" date="2019-09" db="EMBL/GenBank/DDBJ databases">
        <title>Bird 10,000 Genomes (B10K) Project - Family phase.</title>
        <authorList>
            <person name="Zhang G."/>
        </authorList>
    </citation>
    <scope>NUCLEOTIDE SEQUENCE [LARGE SCALE GENOMIC DNA]</scope>
    <source>
        <strain evidence="4">B10K-LSUMZ-16893</strain>
    </source>
</reference>
<organism evidence="4 5">
    <name type="scientific">Eudromia elegans</name>
    <name type="common">Elegant crested-tinamou</name>
    <dbReference type="NCBI Taxonomy" id="8805"/>
    <lineage>
        <taxon>Eukaryota</taxon>
        <taxon>Metazoa</taxon>
        <taxon>Chordata</taxon>
        <taxon>Craniata</taxon>
        <taxon>Vertebrata</taxon>
        <taxon>Euteleostomi</taxon>
        <taxon>Archelosauria</taxon>
        <taxon>Archosauria</taxon>
        <taxon>Dinosauria</taxon>
        <taxon>Saurischia</taxon>
        <taxon>Theropoda</taxon>
        <taxon>Coelurosauria</taxon>
        <taxon>Aves</taxon>
        <taxon>Palaeognathae</taxon>
        <taxon>Tinamiformes</taxon>
        <taxon>Tinamidae</taxon>
        <taxon>Eudromia</taxon>
    </lineage>
</organism>
<comment type="caution">
    <text evidence="4">The sequence shown here is derived from an EMBL/GenBank/DDBJ whole genome shotgun (WGS) entry which is preliminary data.</text>
</comment>
<dbReference type="OrthoDB" id="5399138at2759"/>
<evidence type="ECO:0000313" key="4">
    <source>
        <dbReference type="EMBL" id="NXA38150.1"/>
    </source>
</evidence>
<feature type="compositionally biased region" description="Low complexity" evidence="2">
    <location>
        <begin position="123"/>
        <end position="136"/>
    </location>
</feature>
<dbReference type="InterPro" id="IPR003893">
    <property type="entry name" value="Iroquois_homeo"/>
</dbReference>
<feature type="region of interest" description="Disordered" evidence="2">
    <location>
        <begin position="74"/>
        <end position="291"/>
    </location>
</feature>
<evidence type="ECO:0000313" key="5">
    <source>
        <dbReference type="Proteomes" id="UP000533954"/>
    </source>
</evidence>
<dbReference type="EMBL" id="VZSX01000072">
    <property type="protein sequence ID" value="NXA38150.1"/>
    <property type="molecule type" value="Genomic_DNA"/>
</dbReference>
<feature type="compositionally biased region" description="Polar residues" evidence="2">
    <location>
        <begin position="184"/>
        <end position="194"/>
    </location>
</feature>